<gene>
    <name evidence="2" type="ORF">B0H64DRAFT_53992</name>
</gene>
<dbReference type="AlphaFoldDB" id="A0AAE0LMC0"/>
<evidence type="ECO:0000313" key="2">
    <source>
        <dbReference type="EMBL" id="KAK3290686.1"/>
    </source>
</evidence>
<dbReference type="GeneID" id="87845351"/>
<feature type="signal peptide" evidence="1">
    <location>
        <begin position="1"/>
        <end position="24"/>
    </location>
</feature>
<keyword evidence="3" id="KW-1185">Reference proteome</keyword>
<comment type="caution">
    <text evidence="2">The sequence shown here is derived from an EMBL/GenBank/DDBJ whole genome shotgun (WGS) entry which is preliminary data.</text>
</comment>
<dbReference type="Proteomes" id="UP001278766">
    <property type="component" value="Unassembled WGS sequence"/>
</dbReference>
<evidence type="ECO:0000256" key="1">
    <source>
        <dbReference type="SAM" id="SignalP"/>
    </source>
</evidence>
<feature type="chain" id="PRO_5042260682" description="Secreted protein" evidence="1">
    <location>
        <begin position="25"/>
        <end position="110"/>
    </location>
</feature>
<accession>A0AAE0LMC0</accession>
<dbReference type="RefSeq" id="XP_062654200.1">
    <property type="nucleotide sequence ID" value="XM_062808403.1"/>
</dbReference>
<organism evidence="2 3">
    <name type="scientific">Chaetomium fimeti</name>
    <dbReference type="NCBI Taxonomy" id="1854472"/>
    <lineage>
        <taxon>Eukaryota</taxon>
        <taxon>Fungi</taxon>
        <taxon>Dikarya</taxon>
        <taxon>Ascomycota</taxon>
        <taxon>Pezizomycotina</taxon>
        <taxon>Sordariomycetes</taxon>
        <taxon>Sordariomycetidae</taxon>
        <taxon>Sordariales</taxon>
        <taxon>Chaetomiaceae</taxon>
        <taxon>Chaetomium</taxon>
    </lineage>
</organism>
<proteinExistence type="predicted"/>
<protein>
    <recommendedName>
        <fullName evidence="4">Secreted protein</fullName>
    </recommendedName>
</protein>
<dbReference type="EMBL" id="JAUEPN010000012">
    <property type="protein sequence ID" value="KAK3290686.1"/>
    <property type="molecule type" value="Genomic_DNA"/>
</dbReference>
<evidence type="ECO:0000313" key="3">
    <source>
        <dbReference type="Proteomes" id="UP001278766"/>
    </source>
</evidence>
<reference evidence="2" key="1">
    <citation type="journal article" date="2023" name="Mol. Phylogenet. Evol.">
        <title>Genome-scale phylogeny and comparative genomics of the fungal order Sordariales.</title>
        <authorList>
            <person name="Hensen N."/>
            <person name="Bonometti L."/>
            <person name="Westerberg I."/>
            <person name="Brannstrom I.O."/>
            <person name="Guillou S."/>
            <person name="Cros-Aarteil S."/>
            <person name="Calhoun S."/>
            <person name="Haridas S."/>
            <person name="Kuo A."/>
            <person name="Mondo S."/>
            <person name="Pangilinan J."/>
            <person name="Riley R."/>
            <person name="LaButti K."/>
            <person name="Andreopoulos B."/>
            <person name="Lipzen A."/>
            <person name="Chen C."/>
            <person name="Yan M."/>
            <person name="Daum C."/>
            <person name="Ng V."/>
            <person name="Clum A."/>
            <person name="Steindorff A."/>
            <person name="Ohm R.A."/>
            <person name="Martin F."/>
            <person name="Silar P."/>
            <person name="Natvig D.O."/>
            <person name="Lalanne C."/>
            <person name="Gautier V."/>
            <person name="Ament-Velasquez S.L."/>
            <person name="Kruys A."/>
            <person name="Hutchinson M.I."/>
            <person name="Powell A.J."/>
            <person name="Barry K."/>
            <person name="Miller A.N."/>
            <person name="Grigoriev I.V."/>
            <person name="Debuchy R."/>
            <person name="Gladieux P."/>
            <person name="Hiltunen Thoren M."/>
            <person name="Johannesson H."/>
        </authorList>
    </citation>
    <scope>NUCLEOTIDE SEQUENCE</scope>
    <source>
        <strain evidence="2">CBS 168.71</strain>
    </source>
</reference>
<sequence length="110" mass="11920">MGYFNILFSFFVFLFSSSFSPCLCIRGVVVGERWTGGRRRMGNDNALDAVHGWCNGLVEGRRMDALAWPAREGGDAEETKEGVLTTPLGCHVVVGLGRLVRGVGVGGWRG</sequence>
<evidence type="ECO:0008006" key="4">
    <source>
        <dbReference type="Google" id="ProtNLM"/>
    </source>
</evidence>
<keyword evidence="1" id="KW-0732">Signal</keyword>
<name>A0AAE0LMC0_9PEZI</name>
<reference evidence="2" key="2">
    <citation type="submission" date="2023-06" db="EMBL/GenBank/DDBJ databases">
        <authorList>
            <consortium name="Lawrence Berkeley National Laboratory"/>
            <person name="Haridas S."/>
            <person name="Hensen N."/>
            <person name="Bonometti L."/>
            <person name="Westerberg I."/>
            <person name="Brannstrom I.O."/>
            <person name="Guillou S."/>
            <person name="Cros-Aarteil S."/>
            <person name="Calhoun S."/>
            <person name="Kuo A."/>
            <person name="Mondo S."/>
            <person name="Pangilinan J."/>
            <person name="Riley R."/>
            <person name="Labutti K."/>
            <person name="Andreopoulos B."/>
            <person name="Lipzen A."/>
            <person name="Chen C."/>
            <person name="Yanf M."/>
            <person name="Daum C."/>
            <person name="Ng V."/>
            <person name="Clum A."/>
            <person name="Steindorff A."/>
            <person name="Ohm R."/>
            <person name="Martin F."/>
            <person name="Silar P."/>
            <person name="Natvig D."/>
            <person name="Lalanne C."/>
            <person name="Gautier V."/>
            <person name="Ament-Velasquez S.L."/>
            <person name="Kruys A."/>
            <person name="Hutchinson M.I."/>
            <person name="Powell A.J."/>
            <person name="Barry K."/>
            <person name="Miller A.N."/>
            <person name="Grigoriev I.V."/>
            <person name="Debuchy R."/>
            <person name="Gladieux P."/>
            <person name="Thoren M.H."/>
            <person name="Johannesson H."/>
        </authorList>
    </citation>
    <scope>NUCLEOTIDE SEQUENCE</scope>
    <source>
        <strain evidence="2">CBS 168.71</strain>
    </source>
</reference>